<name>A0ABR2D8X3_9ROSI</name>
<keyword evidence="1" id="KW-0812">Transmembrane</keyword>
<keyword evidence="1" id="KW-1133">Transmembrane helix</keyword>
<evidence type="ECO:0000313" key="3">
    <source>
        <dbReference type="Proteomes" id="UP001472677"/>
    </source>
</evidence>
<comment type="caution">
    <text evidence="2">The sequence shown here is derived from an EMBL/GenBank/DDBJ whole genome shotgun (WGS) entry which is preliminary data.</text>
</comment>
<keyword evidence="1" id="KW-0472">Membrane</keyword>
<keyword evidence="3" id="KW-1185">Reference proteome</keyword>
<dbReference type="EMBL" id="JBBPBM010000034">
    <property type="protein sequence ID" value="KAK8532333.1"/>
    <property type="molecule type" value="Genomic_DNA"/>
</dbReference>
<evidence type="ECO:0000313" key="2">
    <source>
        <dbReference type="EMBL" id="KAK8532333.1"/>
    </source>
</evidence>
<feature type="transmembrane region" description="Helical" evidence="1">
    <location>
        <begin position="7"/>
        <end position="32"/>
    </location>
</feature>
<reference evidence="2 3" key="1">
    <citation type="journal article" date="2024" name="G3 (Bethesda)">
        <title>Genome assembly of Hibiscus sabdariffa L. provides insights into metabolisms of medicinal natural products.</title>
        <authorList>
            <person name="Kim T."/>
        </authorList>
    </citation>
    <scope>NUCLEOTIDE SEQUENCE [LARGE SCALE GENOMIC DNA]</scope>
    <source>
        <strain evidence="2">TK-2024</strain>
        <tissue evidence="2">Old leaves</tissue>
    </source>
</reference>
<protein>
    <submittedName>
        <fullName evidence="2">Uncharacterized protein</fullName>
    </submittedName>
</protein>
<feature type="transmembrane region" description="Helical" evidence="1">
    <location>
        <begin position="64"/>
        <end position="84"/>
    </location>
</feature>
<proteinExistence type="predicted"/>
<accession>A0ABR2D8X3</accession>
<gene>
    <name evidence="2" type="ORF">V6N12_053777</name>
</gene>
<evidence type="ECO:0000256" key="1">
    <source>
        <dbReference type="SAM" id="Phobius"/>
    </source>
</evidence>
<organism evidence="2 3">
    <name type="scientific">Hibiscus sabdariffa</name>
    <name type="common">roselle</name>
    <dbReference type="NCBI Taxonomy" id="183260"/>
    <lineage>
        <taxon>Eukaryota</taxon>
        <taxon>Viridiplantae</taxon>
        <taxon>Streptophyta</taxon>
        <taxon>Embryophyta</taxon>
        <taxon>Tracheophyta</taxon>
        <taxon>Spermatophyta</taxon>
        <taxon>Magnoliopsida</taxon>
        <taxon>eudicotyledons</taxon>
        <taxon>Gunneridae</taxon>
        <taxon>Pentapetalae</taxon>
        <taxon>rosids</taxon>
        <taxon>malvids</taxon>
        <taxon>Malvales</taxon>
        <taxon>Malvaceae</taxon>
        <taxon>Malvoideae</taxon>
        <taxon>Hibiscus</taxon>
    </lineage>
</organism>
<sequence length="115" mass="12353">MADHYVVGVAGVIASLFYNSLAYLLLWVMFVYKDGNGTATSLIKENGTVKGVHYKDKTSRLLTAYTPLIVAFSLTLGLAAQLNFKKGEVAAMAATKKLSSLFSLVCVFHANANTS</sequence>
<dbReference type="Proteomes" id="UP001472677">
    <property type="component" value="Unassembled WGS sequence"/>
</dbReference>